<gene>
    <name evidence="1" type="ORF">GCM10009560_21900</name>
</gene>
<sequence>MSADGLPLSGVGGDPGGGAGRGWLGLAVWSGLALVRNPVWVGADICNAGPVLKAVPRSGGWGVVLRWGPVSRSGGWGVVLRWGPVSRSGGQGGGVAVGWVSEEGRSGRPSAHGGGRGWGRLGRNGEGFGGCARTEGRAFGG</sequence>
<reference evidence="1 2" key="1">
    <citation type="journal article" date="2019" name="Int. J. Syst. Evol. Microbiol.">
        <title>The Global Catalogue of Microorganisms (GCM) 10K type strain sequencing project: providing services to taxonomists for standard genome sequencing and annotation.</title>
        <authorList>
            <consortium name="The Broad Institute Genomics Platform"/>
            <consortium name="The Broad Institute Genome Sequencing Center for Infectious Disease"/>
            <person name="Wu L."/>
            <person name="Ma J."/>
        </authorList>
    </citation>
    <scope>NUCLEOTIDE SEQUENCE [LARGE SCALE GENOMIC DNA]</scope>
    <source>
        <strain evidence="1 2">JCM 11136</strain>
    </source>
</reference>
<proteinExistence type="predicted"/>
<protein>
    <submittedName>
        <fullName evidence="1">Uncharacterized protein</fullName>
    </submittedName>
</protein>
<organism evidence="1 2">
    <name type="scientific">Nonomuraea longicatena</name>
    <dbReference type="NCBI Taxonomy" id="83682"/>
    <lineage>
        <taxon>Bacteria</taxon>
        <taxon>Bacillati</taxon>
        <taxon>Actinomycetota</taxon>
        <taxon>Actinomycetes</taxon>
        <taxon>Streptosporangiales</taxon>
        <taxon>Streptosporangiaceae</taxon>
        <taxon>Nonomuraea</taxon>
    </lineage>
</organism>
<comment type="caution">
    <text evidence="1">The sequence shown here is derived from an EMBL/GenBank/DDBJ whole genome shotgun (WGS) entry which is preliminary data.</text>
</comment>
<keyword evidence="2" id="KW-1185">Reference proteome</keyword>
<dbReference type="Proteomes" id="UP001501578">
    <property type="component" value="Unassembled WGS sequence"/>
</dbReference>
<accession>A0ABN1P4K6</accession>
<dbReference type="EMBL" id="BAAAHQ010000008">
    <property type="protein sequence ID" value="GAA0922481.1"/>
    <property type="molecule type" value="Genomic_DNA"/>
</dbReference>
<evidence type="ECO:0000313" key="1">
    <source>
        <dbReference type="EMBL" id="GAA0922481.1"/>
    </source>
</evidence>
<evidence type="ECO:0000313" key="2">
    <source>
        <dbReference type="Proteomes" id="UP001501578"/>
    </source>
</evidence>
<name>A0ABN1P4K6_9ACTN</name>